<protein>
    <submittedName>
        <fullName evidence="12">Cytochrome</fullName>
    </submittedName>
</protein>
<keyword evidence="10" id="KW-0679">Respiratory chain</keyword>
<dbReference type="InterPro" id="IPR036909">
    <property type="entry name" value="Cyt_c-like_dom_sf"/>
</dbReference>
<dbReference type="PRINTS" id="PR00604">
    <property type="entry name" value="CYTCHRMECIAB"/>
</dbReference>
<evidence type="ECO:0000256" key="7">
    <source>
        <dbReference type="ARBA" id="ARBA00023004"/>
    </source>
</evidence>
<evidence type="ECO:0000256" key="8">
    <source>
        <dbReference type="PROSITE-ProRule" id="PRU00433"/>
    </source>
</evidence>
<dbReference type="GO" id="GO:0046872">
    <property type="term" value="F:metal ion binding"/>
    <property type="evidence" value="ECO:0007669"/>
    <property type="project" value="UniProtKB-KW"/>
</dbReference>
<feature type="domain" description="Cytochrome c" evidence="11">
    <location>
        <begin position="90"/>
        <end position="190"/>
    </location>
</feature>
<dbReference type="SUPFAM" id="SSF46626">
    <property type="entry name" value="Cytochrome c"/>
    <property type="match status" value="2"/>
</dbReference>
<dbReference type="AlphaFoldDB" id="A0A0D6L6N4"/>
<dbReference type="Gene3D" id="1.10.760.10">
    <property type="entry name" value="Cytochrome c-like domain"/>
    <property type="match status" value="2"/>
</dbReference>
<keyword evidence="10" id="KW-0496">Mitochondrion</keyword>
<evidence type="ECO:0000256" key="10">
    <source>
        <dbReference type="RuleBase" id="RU004427"/>
    </source>
</evidence>
<organism evidence="12 13">
    <name type="scientific">Ancylostoma ceylanicum</name>
    <dbReference type="NCBI Taxonomy" id="53326"/>
    <lineage>
        <taxon>Eukaryota</taxon>
        <taxon>Metazoa</taxon>
        <taxon>Ecdysozoa</taxon>
        <taxon>Nematoda</taxon>
        <taxon>Chromadorea</taxon>
        <taxon>Rhabditida</taxon>
        <taxon>Rhabditina</taxon>
        <taxon>Rhabditomorpha</taxon>
        <taxon>Strongyloidea</taxon>
        <taxon>Ancylostomatidae</taxon>
        <taxon>Ancylostomatinae</taxon>
        <taxon>Ancylostoma</taxon>
    </lineage>
</organism>
<dbReference type="Pfam" id="PF00034">
    <property type="entry name" value="Cytochrom_C"/>
    <property type="match status" value="1"/>
</dbReference>
<keyword evidence="6 10" id="KW-0249">Electron transport</keyword>
<evidence type="ECO:0000313" key="13">
    <source>
        <dbReference type="Proteomes" id="UP000054495"/>
    </source>
</evidence>
<gene>
    <name evidence="12" type="ORF">ANCCEY_13815</name>
</gene>
<comment type="function">
    <text evidence="10">Electron carrier protein. The oxidized form of the cytochrome c heme group can accept an electron from the heme group of the cytochrome c1 subunit of cytochrome reductase. Cytochrome c then transfers this electron to the cytochrome oxidase complex, the final protein carrier in the mitochondrial electron-transport chain.</text>
</comment>
<dbReference type="InterPro" id="IPR009056">
    <property type="entry name" value="Cyt_c-like_dom"/>
</dbReference>
<evidence type="ECO:0000256" key="6">
    <source>
        <dbReference type="ARBA" id="ARBA00022982"/>
    </source>
</evidence>
<evidence type="ECO:0000256" key="9">
    <source>
        <dbReference type="RuleBase" id="RU004426"/>
    </source>
</evidence>
<proteinExistence type="inferred from homology"/>
<dbReference type="InterPro" id="IPR002327">
    <property type="entry name" value="Cyt_c_1A/1B"/>
</dbReference>
<dbReference type="PANTHER" id="PTHR11961">
    <property type="entry name" value="CYTOCHROME C"/>
    <property type="match status" value="1"/>
</dbReference>
<name>A0A0D6L6N4_9BILA</name>
<dbReference type="Proteomes" id="UP000054495">
    <property type="component" value="Unassembled WGS sequence"/>
</dbReference>
<evidence type="ECO:0000256" key="3">
    <source>
        <dbReference type="ARBA" id="ARBA00022448"/>
    </source>
</evidence>
<dbReference type="PROSITE" id="PS51007">
    <property type="entry name" value="CYTC"/>
    <property type="match status" value="1"/>
</dbReference>
<reference evidence="12 13" key="1">
    <citation type="submission" date="2013-05" db="EMBL/GenBank/DDBJ databases">
        <title>Draft genome of the parasitic nematode Anyclostoma ceylanicum.</title>
        <authorList>
            <person name="Mitreva M."/>
        </authorList>
    </citation>
    <scope>NUCLEOTIDE SEQUENCE [LARGE SCALE GENOMIC DNA]</scope>
</reference>
<dbReference type="GO" id="GO:0005758">
    <property type="term" value="C:mitochondrial intermembrane space"/>
    <property type="evidence" value="ECO:0007669"/>
    <property type="project" value="UniProtKB-SubCell"/>
</dbReference>
<keyword evidence="3 10" id="KW-0813">Transport</keyword>
<evidence type="ECO:0000256" key="1">
    <source>
        <dbReference type="ARBA" id="ARBA00004569"/>
    </source>
</evidence>
<dbReference type="GO" id="GO:0009055">
    <property type="term" value="F:electron transfer activity"/>
    <property type="evidence" value="ECO:0007669"/>
    <property type="project" value="InterPro"/>
</dbReference>
<comment type="subcellular location">
    <subcellularLocation>
        <location evidence="1">Mitochondrion intermembrane space</location>
    </subcellularLocation>
</comment>
<evidence type="ECO:0000256" key="2">
    <source>
        <dbReference type="ARBA" id="ARBA00006488"/>
    </source>
</evidence>
<sequence length="195" mass="21976">MSGTAPGYVYSPANKHLGVVWTRETLFDYLADPRKYIPGTKMFFVGLKKPEDRADVIKYMEVEGAKPPTSVCSFLFYLWAQEVHQKAITKKERSTVQVFKQRCLQCHVIDSMASKTGPSLNGLIGRTSGSVPGYVYSDANKNKGVVWTRETLFEYLENPKKYIPGTKMVFAGMKKANERADLIKYMEVEGAKKPS</sequence>
<evidence type="ECO:0000259" key="11">
    <source>
        <dbReference type="PROSITE" id="PS51007"/>
    </source>
</evidence>
<evidence type="ECO:0000313" key="12">
    <source>
        <dbReference type="EMBL" id="EPB67094.1"/>
    </source>
</evidence>
<evidence type="ECO:0000256" key="5">
    <source>
        <dbReference type="ARBA" id="ARBA00022723"/>
    </source>
</evidence>
<comment type="similarity">
    <text evidence="2 9">Belongs to the cytochrome c family.</text>
</comment>
<keyword evidence="13" id="KW-1185">Reference proteome</keyword>
<accession>A0A0D6L6N4</accession>
<dbReference type="EMBL" id="KE125785">
    <property type="protein sequence ID" value="EPB67094.1"/>
    <property type="molecule type" value="Genomic_DNA"/>
</dbReference>
<evidence type="ECO:0000256" key="4">
    <source>
        <dbReference type="ARBA" id="ARBA00022617"/>
    </source>
</evidence>
<comment type="PTM">
    <text evidence="10">Binds 1 heme group per subunit.</text>
</comment>
<keyword evidence="7 8" id="KW-0408">Iron</keyword>
<dbReference type="GO" id="GO:0020037">
    <property type="term" value="F:heme binding"/>
    <property type="evidence" value="ECO:0007669"/>
    <property type="project" value="InterPro"/>
</dbReference>
<keyword evidence="4 8" id="KW-0349">Heme</keyword>
<keyword evidence="5 8" id="KW-0479">Metal-binding</keyword>
<dbReference type="FunFam" id="1.10.760.10:FF:000001">
    <property type="entry name" value="Cytochrome c iso-1"/>
    <property type="match status" value="1"/>
</dbReference>